<protein>
    <submittedName>
        <fullName evidence="2">Alcohol dehydrogenase</fullName>
    </submittedName>
</protein>
<dbReference type="InterPro" id="IPR051397">
    <property type="entry name" value="Zn-ADH-like_protein"/>
</dbReference>
<dbReference type="GO" id="GO:0016491">
    <property type="term" value="F:oxidoreductase activity"/>
    <property type="evidence" value="ECO:0007669"/>
    <property type="project" value="InterPro"/>
</dbReference>
<keyword evidence="3" id="KW-1185">Reference proteome</keyword>
<sequence>MKAAVVHEWGQQPRYLDFPEPSPRDGAVVAAVEASALTNLSRMVITGKHYSSKEIQLPAIAGVDGVVRLDDGTRVYTGSLAPYGLMAERTLVVPADGVPIPEHVDSVTAAAVPNPGMSAWMSLDYAAQTKPGDHVLILGATGVTGSLAVQLAKFVFGAGRVVVAGRNPERLGWLRTVGADDVIALGTDDLTETVVAQHSARPFDAVIDYLWGTPAQQTLAALAAAHSSTHFHATRFIQVGSMTGASISVDAATLRSTGITLQGVGIGSVPPEALLRARTEGLPRLFAMLAAGELQLTTAARPLADIENVWAAKEPSGTRVVITP</sequence>
<dbReference type="InterPro" id="IPR011032">
    <property type="entry name" value="GroES-like_sf"/>
</dbReference>
<dbReference type="Pfam" id="PF00107">
    <property type="entry name" value="ADH_zinc_N"/>
    <property type="match status" value="1"/>
</dbReference>
<dbReference type="STRING" id="280871.TL10_28610"/>
<dbReference type="RefSeq" id="WP_043988320.1">
    <property type="nucleotide sequence ID" value="NZ_JXST01000071.1"/>
</dbReference>
<name>A0A0D1L5S1_9MYCO</name>
<dbReference type="InterPro" id="IPR036291">
    <property type="entry name" value="NAD(P)-bd_dom_sf"/>
</dbReference>
<dbReference type="SUPFAM" id="SSF51735">
    <property type="entry name" value="NAD(P)-binding Rossmann-fold domains"/>
    <property type="match status" value="1"/>
</dbReference>
<evidence type="ECO:0000259" key="1">
    <source>
        <dbReference type="SMART" id="SM00829"/>
    </source>
</evidence>
<dbReference type="EMBL" id="JXST01000071">
    <property type="protein sequence ID" value="KIU13677.1"/>
    <property type="molecule type" value="Genomic_DNA"/>
</dbReference>
<dbReference type="Gene3D" id="3.40.50.720">
    <property type="entry name" value="NAD(P)-binding Rossmann-like Domain"/>
    <property type="match status" value="1"/>
</dbReference>
<dbReference type="OrthoDB" id="9787435at2"/>
<dbReference type="InterPro" id="IPR013149">
    <property type="entry name" value="ADH-like_C"/>
</dbReference>
<evidence type="ECO:0000313" key="2">
    <source>
        <dbReference type="EMBL" id="KIU13677.1"/>
    </source>
</evidence>
<dbReference type="PANTHER" id="PTHR43677">
    <property type="entry name" value="SHORT-CHAIN DEHYDROGENASE/REDUCTASE"/>
    <property type="match status" value="1"/>
</dbReference>
<dbReference type="Gene3D" id="3.90.180.10">
    <property type="entry name" value="Medium-chain alcohol dehydrogenases, catalytic domain"/>
    <property type="match status" value="1"/>
</dbReference>
<dbReference type="PATRIC" id="fig|280871.6.peg.5934"/>
<comment type="caution">
    <text evidence="2">The sequence shown here is derived from an EMBL/GenBank/DDBJ whole genome shotgun (WGS) entry which is preliminary data.</text>
</comment>
<reference evidence="2 3" key="1">
    <citation type="submission" date="2015-01" db="EMBL/GenBank/DDBJ databases">
        <title>Genome sequence of Mycobacterium llatzerense and Mycobacterium immunogenum recovered from brain abscess.</title>
        <authorList>
            <person name="Greninger A.L."/>
            <person name="Langelier C."/>
            <person name="Cunningham G."/>
            <person name="Chiu C.Y."/>
            <person name="Miller S."/>
        </authorList>
    </citation>
    <scope>NUCLEOTIDE SEQUENCE [LARGE SCALE GENOMIC DNA]</scope>
    <source>
        <strain evidence="2 3">CLUC14</strain>
    </source>
</reference>
<proteinExistence type="predicted"/>
<dbReference type="SMART" id="SM00829">
    <property type="entry name" value="PKS_ER"/>
    <property type="match status" value="1"/>
</dbReference>
<evidence type="ECO:0000313" key="3">
    <source>
        <dbReference type="Proteomes" id="UP000032221"/>
    </source>
</evidence>
<dbReference type="Proteomes" id="UP000032221">
    <property type="component" value="Unassembled WGS sequence"/>
</dbReference>
<dbReference type="InterPro" id="IPR020843">
    <property type="entry name" value="ER"/>
</dbReference>
<accession>A0A0D1L5S1</accession>
<feature type="domain" description="Enoyl reductase (ER)" evidence="1">
    <location>
        <begin position="10"/>
        <end position="296"/>
    </location>
</feature>
<gene>
    <name evidence="2" type="ORF">TL10_28610</name>
</gene>
<dbReference type="AlphaFoldDB" id="A0A0D1L5S1"/>
<dbReference type="SUPFAM" id="SSF50129">
    <property type="entry name" value="GroES-like"/>
    <property type="match status" value="1"/>
</dbReference>
<organism evidence="2 3">
    <name type="scientific">Mycolicibacterium llatzerense</name>
    <dbReference type="NCBI Taxonomy" id="280871"/>
    <lineage>
        <taxon>Bacteria</taxon>
        <taxon>Bacillati</taxon>
        <taxon>Actinomycetota</taxon>
        <taxon>Actinomycetes</taxon>
        <taxon>Mycobacteriales</taxon>
        <taxon>Mycobacteriaceae</taxon>
        <taxon>Mycolicibacterium</taxon>
    </lineage>
</organism>
<dbReference type="PANTHER" id="PTHR43677:SF11">
    <property type="entry name" value="ZINC-CONTAINING ALCOHOL DEHYDROGENASE"/>
    <property type="match status" value="1"/>
</dbReference>